<organism evidence="2 3">
    <name type="scientific">Streptomyces guryensis</name>
    <dbReference type="NCBI Taxonomy" id="2886947"/>
    <lineage>
        <taxon>Bacteria</taxon>
        <taxon>Bacillati</taxon>
        <taxon>Actinomycetota</taxon>
        <taxon>Actinomycetes</taxon>
        <taxon>Kitasatosporales</taxon>
        <taxon>Streptomycetaceae</taxon>
        <taxon>Streptomyces</taxon>
    </lineage>
</organism>
<protein>
    <submittedName>
        <fullName evidence="2">Uncharacterized protein</fullName>
    </submittedName>
</protein>
<evidence type="ECO:0000313" key="3">
    <source>
        <dbReference type="Proteomes" id="UP001108029"/>
    </source>
</evidence>
<gene>
    <name evidence="2" type="ORF">LJ657_18995</name>
</gene>
<reference evidence="2" key="1">
    <citation type="submission" date="2021-12" db="EMBL/GenBank/DDBJ databases">
        <authorList>
            <person name="Lee J.-H."/>
            <person name="Kim S.-B."/>
        </authorList>
    </citation>
    <scope>NUCLEOTIDE SEQUENCE</scope>
    <source>
        <strain evidence="2">NR30</strain>
    </source>
</reference>
<evidence type="ECO:0000256" key="1">
    <source>
        <dbReference type="SAM" id="MobiDB-lite"/>
    </source>
</evidence>
<proteinExistence type="predicted"/>
<feature type="region of interest" description="Disordered" evidence="1">
    <location>
        <begin position="52"/>
        <end position="87"/>
    </location>
</feature>
<name>A0A9Q3VNC5_9ACTN</name>
<dbReference type="RefSeq" id="WP_232649811.1">
    <property type="nucleotide sequence ID" value="NZ_JAJSBI010000008.1"/>
</dbReference>
<keyword evidence="3" id="KW-1185">Reference proteome</keyword>
<dbReference type="Proteomes" id="UP001108029">
    <property type="component" value="Unassembled WGS sequence"/>
</dbReference>
<evidence type="ECO:0000313" key="2">
    <source>
        <dbReference type="EMBL" id="MCD9875709.1"/>
    </source>
</evidence>
<feature type="region of interest" description="Disordered" evidence="1">
    <location>
        <begin position="1"/>
        <end position="27"/>
    </location>
</feature>
<sequence>MPDPTHDSDPVRQRERGLRRVSTTTRRTATAATAAALLLGAGYAHVLPSVSQPASGVVEHSSGRHPQSPANAPASTTQPAQTTTGAS</sequence>
<dbReference type="AlphaFoldDB" id="A0A9Q3VNC5"/>
<dbReference type="EMBL" id="JAJSBI010000008">
    <property type="protein sequence ID" value="MCD9875709.1"/>
    <property type="molecule type" value="Genomic_DNA"/>
</dbReference>
<comment type="caution">
    <text evidence="2">The sequence shown here is derived from an EMBL/GenBank/DDBJ whole genome shotgun (WGS) entry which is preliminary data.</text>
</comment>
<feature type="compositionally biased region" description="Low complexity" evidence="1">
    <location>
        <begin position="68"/>
        <end position="87"/>
    </location>
</feature>
<accession>A0A9Q3VNC5</accession>
<feature type="compositionally biased region" description="Basic and acidic residues" evidence="1">
    <location>
        <begin position="1"/>
        <end position="18"/>
    </location>
</feature>